<accession>A0A512ANW7</accession>
<evidence type="ECO:0000313" key="3">
    <source>
        <dbReference type="Proteomes" id="UP000321464"/>
    </source>
</evidence>
<comment type="caution">
    <text evidence="2">The sequence shown here is derived from an EMBL/GenBank/DDBJ whole genome shotgun (WGS) entry which is preliminary data.</text>
</comment>
<name>A0A512ANW7_9SPHN</name>
<dbReference type="EMBL" id="BJYR01000021">
    <property type="protein sequence ID" value="GEO01402.1"/>
    <property type="molecule type" value="Genomic_DNA"/>
</dbReference>
<keyword evidence="3" id="KW-1185">Reference proteome</keyword>
<feature type="domain" description="EVE" evidence="1">
    <location>
        <begin position="10"/>
        <end position="139"/>
    </location>
</feature>
<dbReference type="InterPro" id="IPR002740">
    <property type="entry name" value="EVE_domain"/>
</dbReference>
<dbReference type="OrthoDB" id="9791347at2"/>
<reference evidence="2 3" key="1">
    <citation type="submission" date="2019-07" db="EMBL/GenBank/DDBJ databases">
        <title>Whole genome shotgun sequence of Novosphingobium sediminis NBRC 106119.</title>
        <authorList>
            <person name="Hosoyama A."/>
            <person name="Uohara A."/>
            <person name="Ohji S."/>
            <person name="Ichikawa N."/>
        </authorList>
    </citation>
    <scope>NUCLEOTIDE SEQUENCE [LARGE SCALE GENOMIC DNA]</scope>
    <source>
        <strain evidence="2 3">NBRC 106119</strain>
    </source>
</reference>
<sequence length="146" mass="15861">MSKIKATEQAWLMKSEPDVYGWDDLIAEGEGTWDGVRNHLAARNLRTMQVGDLAFFYHSNIGKEIVGIVRISVAGLIDPTDPDGKWAAVKVQPVAKLKTPVTLATIKATPSLAEMELLRLSRLSVSAVRAGEWDIVLDMAGGTTEA</sequence>
<dbReference type="PANTHER" id="PTHR14087">
    <property type="entry name" value="THYMOCYTE NUCLEAR PROTEIN 1"/>
    <property type="match status" value="1"/>
</dbReference>
<evidence type="ECO:0000313" key="2">
    <source>
        <dbReference type="EMBL" id="GEO01402.1"/>
    </source>
</evidence>
<dbReference type="InterPro" id="IPR047197">
    <property type="entry name" value="THYN1-like_EVE"/>
</dbReference>
<dbReference type="PANTHER" id="PTHR14087:SF8">
    <property type="entry name" value="OS03G0676100 PROTEIN"/>
    <property type="match status" value="1"/>
</dbReference>
<dbReference type="AlphaFoldDB" id="A0A512ANW7"/>
<dbReference type="Pfam" id="PF01878">
    <property type="entry name" value="EVE"/>
    <property type="match status" value="1"/>
</dbReference>
<dbReference type="Gene3D" id="3.10.590.10">
    <property type="entry name" value="ph1033 like domains"/>
    <property type="match status" value="1"/>
</dbReference>
<dbReference type="RefSeq" id="WP_147160714.1">
    <property type="nucleotide sequence ID" value="NZ_BJYR01000021.1"/>
</dbReference>
<dbReference type="SUPFAM" id="SSF88697">
    <property type="entry name" value="PUA domain-like"/>
    <property type="match status" value="1"/>
</dbReference>
<evidence type="ECO:0000259" key="1">
    <source>
        <dbReference type="Pfam" id="PF01878"/>
    </source>
</evidence>
<organism evidence="2 3">
    <name type="scientific">Novosphingobium sediminis</name>
    <dbReference type="NCBI Taxonomy" id="707214"/>
    <lineage>
        <taxon>Bacteria</taxon>
        <taxon>Pseudomonadati</taxon>
        <taxon>Pseudomonadota</taxon>
        <taxon>Alphaproteobacteria</taxon>
        <taxon>Sphingomonadales</taxon>
        <taxon>Sphingomonadaceae</taxon>
        <taxon>Novosphingobium</taxon>
    </lineage>
</organism>
<gene>
    <name evidence="2" type="ORF">NSE01_32340</name>
</gene>
<dbReference type="InterPro" id="IPR015947">
    <property type="entry name" value="PUA-like_sf"/>
</dbReference>
<protein>
    <submittedName>
        <fullName evidence="2">Ubiquinol-cytochrome c reductase</fullName>
    </submittedName>
</protein>
<dbReference type="InterPro" id="IPR052181">
    <property type="entry name" value="5hmC_binding"/>
</dbReference>
<dbReference type="Proteomes" id="UP000321464">
    <property type="component" value="Unassembled WGS sequence"/>
</dbReference>
<proteinExistence type="predicted"/>
<dbReference type="CDD" id="cd21133">
    <property type="entry name" value="EVE"/>
    <property type="match status" value="1"/>
</dbReference>